<evidence type="ECO:0000313" key="1">
    <source>
        <dbReference type="EMBL" id="CAK5041134.1"/>
    </source>
</evidence>
<reference evidence="1" key="1">
    <citation type="submission" date="2023-11" db="EMBL/GenBank/DDBJ databases">
        <authorList>
            <person name="Poullet M."/>
        </authorList>
    </citation>
    <scope>NUCLEOTIDE SEQUENCE</scope>
    <source>
        <strain evidence="1">E1834</strain>
    </source>
</reference>
<name>A0ACB0YCJ9_MELEN</name>
<gene>
    <name evidence="1" type="ORF">MENTE1834_LOCUS10426</name>
</gene>
<evidence type="ECO:0000313" key="2">
    <source>
        <dbReference type="Proteomes" id="UP001497535"/>
    </source>
</evidence>
<organism evidence="1 2">
    <name type="scientific">Meloidogyne enterolobii</name>
    <name type="common">Root-knot nematode worm</name>
    <name type="synonym">Meloidogyne mayaguensis</name>
    <dbReference type="NCBI Taxonomy" id="390850"/>
    <lineage>
        <taxon>Eukaryota</taxon>
        <taxon>Metazoa</taxon>
        <taxon>Ecdysozoa</taxon>
        <taxon>Nematoda</taxon>
        <taxon>Chromadorea</taxon>
        <taxon>Rhabditida</taxon>
        <taxon>Tylenchina</taxon>
        <taxon>Tylenchomorpha</taxon>
        <taxon>Tylenchoidea</taxon>
        <taxon>Meloidogynidae</taxon>
        <taxon>Meloidogyninae</taxon>
        <taxon>Meloidogyne</taxon>
    </lineage>
</organism>
<keyword evidence="2" id="KW-1185">Reference proteome</keyword>
<dbReference type="EMBL" id="CAVMJV010000010">
    <property type="protein sequence ID" value="CAK5041134.1"/>
    <property type="molecule type" value="Genomic_DNA"/>
</dbReference>
<accession>A0ACB0YCJ9</accession>
<protein>
    <submittedName>
        <fullName evidence="1">Uncharacterized protein</fullName>
    </submittedName>
</protein>
<proteinExistence type="predicted"/>
<dbReference type="Proteomes" id="UP001497535">
    <property type="component" value="Unassembled WGS sequence"/>
</dbReference>
<sequence>MTRVFSITTIFVYFLVFHWSFISKTVSNKEGKQDFPTKLCGDPKCEVTLFSSKFIRDYSPAEGVMMLTAKEKDEVNVVAIKFSNRPDFFEAKKGEARGLIYKQHIDGTPFIQFLENALKNNLTLFVVEQDTKKFIREINAFPELIKDYTVYVKEIKDYQVDKDLFEKVALLDGGTTQERAKEKVIASSESTENPNKLNTFDGENQKLNENVEKKNNVEESRKDDNKNPSVPLEVSNQNLKSNEEINKNQQEQANLNENQPSTSVENQAKINENQIDETKGKKEKIDANIVTALNDSEPVKSEGAKEGDVNTQQQLVNEKKIENENVEQNSDETQNLEENQKLKVDENKEVNDQEKNEKTYKQVNAQPQIQVPTTVQPPFSSEQPSEHSQQQPFLNSSVSIDPPLPQPSISPVSDPIASPEVLIMQKDQTKDAGVEATNMSPPPVVQNQSMNRAADEEKSAESTNILNVKKGEDEKPQINDVKGKDEELPVLKKGGLEQQNMSEDPKPSLREETDPSKQPEVPDKKIEQPMENSPKIDDQQKSTELPPPSPPPSPLVPNIPMDEKANGIDNIKIKMKEDTSAQIKNNIENVNQQYSPPPLPPPPYSPPPSPPVPNIPKPPIEVVQPNIELNNNPPMDEKQQQAATPTSGDHSNIGDSKEESSKENTPKTDIGQQQQTDPKADMGQQQNDPIKDMQEQKTFPEDKSDYCYKDDCKKLDNIPSDTEKSPFDSKIRKMFRETMASIKGLLPEPLCYFEDTGLIIIAFVLISILLHLTNMLFSKSVGPDPFDHRLLHDCITRLKEQEVIIEQMNANAADNQRLREIANNAEQLQRENNILEEKIHIADEEILELKKENGELRKSLMSIYHELEQSKNSVGELKKSLDNKEALLKSTESERQRIEAELDQTLSKLSQTQNREKYLDEDLKEALTKIDKLKIELENSLKELQKWQNEYTEKKAEVDELLEIIAEFNNKNIEKEEKKFNKKNINRGSNDSVSPDSPPEQMVESGELDVDNGAGSGGSAGWSDLGDGIEITGNDSEPKVGEKSPPKQKKSLTKDEQISEEIVGEENVKEKKKEGEDKNSTKLVDILEMAKLKGKLRSLETERGQLKFSLKIEKEEKENLQKELDRLRQEIVEKERDSEQRELDRHGLTQQCSKLLQMIEEKEKKVEYSENERERLRSRLSEIELELRRVEDERRELVHKHKELEQSLKRSNELNGKLENKLFHEERKMNAKIRQLEEQLITAKSSLSPLNLSAGGGVSSDLNMSGNSSDRDFIPLNGPEGEDASGGQVERSMVPSLWSEIEASEPVDELVNLERKASMRRRRSAARESPFLGDIVHISSSGREERFNTSKYSSVSSTAAPRQRMRSRSAGRQSARLTGVSATNPLYNTTSSIGASTTSLNRQRASVLPTGKSSPYRNMIERPASTRPRNNLYTTTSAGAMSGGAYSSDSNGASSPPPEMPLLSGVPPPGLNKRPAIILPQRMQVHLHKPANILPK</sequence>
<comment type="caution">
    <text evidence="1">The sequence shown here is derived from an EMBL/GenBank/DDBJ whole genome shotgun (WGS) entry which is preliminary data.</text>
</comment>